<accession>A0A316TU44</accession>
<dbReference type="Pfam" id="PF01904">
    <property type="entry name" value="DUF72"/>
    <property type="match status" value="1"/>
</dbReference>
<dbReference type="Gene3D" id="3.20.20.410">
    <property type="entry name" value="Protein of unknown function UPF0759"/>
    <property type="match status" value="1"/>
</dbReference>
<reference evidence="1 2" key="1">
    <citation type="submission" date="2018-05" db="EMBL/GenBank/DDBJ databases">
        <title>Rhodohalobacter halophilus gen. nov., sp. nov., a moderately halophilic member of the family Balneolaceae.</title>
        <authorList>
            <person name="Liu Z.-W."/>
        </authorList>
    </citation>
    <scope>NUCLEOTIDE SEQUENCE [LARGE SCALE GENOMIC DNA]</scope>
    <source>
        <strain evidence="1 2">8A47</strain>
    </source>
</reference>
<dbReference type="Proteomes" id="UP000245533">
    <property type="component" value="Unassembled WGS sequence"/>
</dbReference>
<gene>
    <name evidence="1" type="ORF">DDZ15_02710</name>
</gene>
<dbReference type="AlphaFoldDB" id="A0A316TU44"/>
<evidence type="ECO:0008006" key="3">
    <source>
        <dbReference type="Google" id="ProtNLM"/>
    </source>
</evidence>
<keyword evidence="2" id="KW-1185">Reference proteome</keyword>
<dbReference type="SUPFAM" id="SSF117396">
    <property type="entry name" value="TM1631-like"/>
    <property type="match status" value="1"/>
</dbReference>
<organism evidence="1 2">
    <name type="scientific">Rhodohalobacter mucosus</name>
    <dbReference type="NCBI Taxonomy" id="2079485"/>
    <lineage>
        <taxon>Bacteria</taxon>
        <taxon>Pseudomonadati</taxon>
        <taxon>Balneolota</taxon>
        <taxon>Balneolia</taxon>
        <taxon>Balneolales</taxon>
        <taxon>Balneolaceae</taxon>
        <taxon>Rhodohalobacter</taxon>
    </lineage>
</organism>
<dbReference type="InterPro" id="IPR002763">
    <property type="entry name" value="DUF72"/>
</dbReference>
<evidence type="ECO:0000313" key="1">
    <source>
        <dbReference type="EMBL" id="PWN07940.1"/>
    </source>
</evidence>
<evidence type="ECO:0000313" key="2">
    <source>
        <dbReference type="Proteomes" id="UP000245533"/>
    </source>
</evidence>
<proteinExistence type="predicted"/>
<name>A0A316TU44_9BACT</name>
<protein>
    <recommendedName>
        <fullName evidence="3">DUF72 domain-containing protein</fullName>
    </recommendedName>
</protein>
<dbReference type="PANTHER" id="PTHR30348:SF9">
    <property type="entry name" value="UPF0759 PROTEIN YECE"/>
    <property type="match status" value="1"/>
</dbReference>
<dbReference type="EMBL" id="QGGB01000002">
    <property type="protein sequence ID" value="PWN07940.1"/>
    <property type="molecule type" value="Genomic_DNA"/>
</dbReference>
<dbReference type="PANTHER" id="PTHR30348">
    <property type="entry name" value="UNCHARACTERIZED PROTEIN YECE"/>
    <property type="match status" value="1"/>
</dbReference>
<dbReference type="InterPro" id="IPR036520">
    <property type="entry name" value="UPF0759_sf"/>
</dbReference>
<sequence>MFLDENRIGHAMSNPIKKYHIGLTQWGYKEWKGNFFRENAKPADFLKQYASVFNSVEGNTTFYRAPSRETVKRWGEQVDDTFKFCFKFPQGITHYKRLKDVHDDVLSFLELFDPIRTKLGPFHIQLSSQFSYNEMDKLERLVEMLPVHLHYAIEVRHPDYFDKGKQERHLTDLLKSYGIDRVVFDTRRLHALSGNEPSVREAQRKKPQTPVRFETTGNKPFIRFVGANDILNNETYLKEWAIITADWIREGKHPYMFIHAPDTLQAPALARYFHSELAKLIELTPMPAWPSERKDEQLGLF</sequence>
<comment type="caution">
    <text evidence="1">The sequence shown here is derived from an EMBL/GenBank/DDBJ whole genome shotgun (WGS) entry which is preliminary data.</text>
</comment>